<organism evidence="1 2">
    <name type="scientific">Rhizophagus clarus</name>
    <dbReference type="NCBI Taxonomy" id="94130"/>
    <lineage>
        <taxon>Eukaryota</taxon>
        <taxon>Fungi</taxon>
        <taxon>Fungi incertae sedis</taxon>
        <taxon>Mucoromycota</taxon>
        <taxon>Glomeromycotina</taxon>
        <taxon>Glomeromycetes</taxon>
        <taxon>Glomerales</taxon>
        <taxon>Glomeraceae</taxon>
        <taxon>Rhizophagus</taxon>
    </lineage>
</organism>
<proteinExistence type="predicted"/>
<dbReference type="AlphaFoldDB" id="A0A8H3QRU9"/>
<comment type="caution">
    <text evidence="1">The sequence shown here is derived from an EMBL/GenBank/DDBJ whole genome shotgun (WGS) entry which is preliminary data.</text>
</comment>
<evidence type="ECO:0008006" key="3">
    <source>
        <dbReference type="Google" id="ProtNLM"/>
    </source>
</evidence>
<dbReference type="SUPFAM" id="SSF55979">
    <property type="entry name" value="DNA clamp"/>
    <property type="match status" value="1"/>
</dbReference>
<dbReference type="EMBL" id="BLAL01000191">
    <property type="protein sequence ID" value="GES89868.1"/>
    <property type="molecule type" value="Genomic_DNA"/>
</dbReference>
<evidence type="ECO:0000313" key="1">
    <source>
        <dbReference type="EMBL" id="GES89868.1"/>
    </source>
</evidence>
<accession>A0A8H3QRU9</accession>
<dbReference type="Gene3D" id="3.70.10.10">
    <property type="match status" value="1"/>
</dbReference>
<evidence type="ECO:0000313" key="2">
    <source>
        <dbReference type="Proteomes" id="UP000615446"/>
    </source>
</evidence>
<sequence length="468" mass="53605">MPIQTFSAKVTESKIPAFCKLMQELSKGNDELTFVIDPDKLVIKTTTTSSLSILVTLYRKLFDSFQMRSPKIYTIFSTSIRDIFSRATTDLSSLRIIIEESGNLSEEDLVIFEICRKMCSIQSKHNIFCNNISLGISDINDILKPLNEAPSSEENHWSINSKDLKECWPQNCKNDTIRFLFALDNLKIINLTTSDDEFVSESRYPIPGSKIYKITNPVDIRINRKSFERVMYLICSLKCNLNAHFSDLDSDDVYQPQPFYLCGEIERYIKIEGKISGSHMEYGNQPERHWEIESALNASSQIEMNSSDEIEYQPHEAFLQDSELSNSYSTVSENYMPVRSDNTNTSNPICTYDNSVNHNRININNLDNGEVSSMSNFPVDSINNVNRNWININNWENREISNISNIEGHGSSSFLTPGEDISRRLESIRFGDNRVNSMKRNFSATGLGDDMNNDESRTIRPFKVFNQD</sequence>
<reference evidence="1" key="1">
    <citation type="submission" date="2019-10" db="EMBL/GenBank/DDBJ databases">
        <title>Conservation and host-specific expression of non-tandemly repeated heterogenous ribosome RNA gene in arbuscular mycorrhizal fungi.</title>
        <authorList>
            <person name="Maeda T."/>
            <person name="Kobayashi Y."/>
            <person name="Nakagawa T."/>
            <person name="Ezawa T."/>
            <person name="Yamaguchi K."/>
            <person name="Bino T."/>
            <person name="Nishimoto Y."/>
            <person name="Shigenobu S."/>
            <person name="Kawaguchi M."/>
        </authorList>
    </citation>
    <scope>NUCLEOTIDE SEQUENCE</scope>
    <source>
        <strain evidence="1">HR1</strain>
    </source>
</reference>
<gene>
    <name evidence="1" type="ORF">RCL2_001674400</name>
</gene>
<dbReference type="InterPro" id="IPR046938">
    <property type="entry name" value="DNA_clamp_sf"/>
</dbReference>
<dbReference type="Proteomes" id="UP000615446">
    <property type="component" value="Unassembled WGS sequence"/>
</dbReference>
<dbReference type="OrthoDB" id="2343639at2759"/>
<name>A0A8H3QRU9_9GLOM</name>
<protein>
    <recommendedName>
        <fullName evidence="3">DNA repair protein rad9</fullName>
    </recommendedName>
</protein>